<comment type="caution">
    <text evidence="13">The sequence shown here is derived from an EMBL/GenBank/DDBJ whole genome shotgun (WGS) entry which is preliminary data.</text>
</comment>
<evidence type="ECO:0000256" key="11">
    <source>
        <dbReference type="NCBIfam" id="TIGR00442"/>
    </source>
</evidence>
<keyword evidence="7" id="KW-0067">ATP-binding</keyword>
<organism evidence="13 14">
    <name type="scientific">Flaviflexus equikiangi</name>
    <dbReference type="NCBI Taxonomy" id="2758573"/>
    <lineage>
        <taxon>Bacteria</taxon>
        <taxon>Bacillati</taxon>
        <taxon>Actinomycetota</taxon>
        <taxon>Actinomycetes</taxon>
        <taxon>Actinomycetales</taxon>
        <taxon>Actinomycetaceae</taxon>
        <taxon>Flaviflexus</taxon>
    </lineage>
</organism>
<proteinExistence type="inferred from homology"/>
<evidence type="ECO:0000256" key="8">
    <source>
        <dbReference type="ARBA" id="ARBA00022917"/>
    </source>
</evidence>
<dbReference type="InterPro" id="IPR045864">
    <property type="entry name" value="aa-tRNA-synth_II/BPL/LPL"/>
</dbReference>
<evidence type="ECO:0000256" key="5">
    <source>
        <dbReference type="ARBA" id="ARBA00022490"/>
    </source>
</evidence>
<dbReference type="InterPro" id="IPR015807">
    <property type="entry name" value="His-tRNA-ligase"/>
</dbReference>
<dbReference type="InterPro" id="IPR006195">
    <property type="entry name" value="aa-tRNA-synth_II"/>
</dbReference>
<comment type="subunit">
    <text evidence="2">Homodimer.</text>
</comment>
<comment type="catalytic activity">
    <reaction evidence="10">
        <text>tRNA(His) + L-histidine + ATP = L-histidyl-tRNA(His) + AMP + diphosphate + H(+)</text>
        <dbReference type="Rhea" id="RHEA:17313"/>
        <dbReference type="Rhea" id="RHEA-COMP:9665"/>
        <dbReference type="Rhea" id="RHEA-COMP:9689"/>
        <dbReference type="ChEBI" id="CHEBI:15378"/>
        <dbReference type="ChEBI" id="CHEBI:30616"/>
        <dbReference type="ChEBI" id="CHEBI:33019"/>
        <dbReference type="ChEBI" id="CHEBI:57595"/>
        <dbReference type="ChEBI" id="CHEBI:78442"/>
        <dbReference type="ChEBI" id="CHEBI:78527"/>
        <dbReference type="ChEBI" id="CHEBI:456215"/>
        <dbReference type="EC" id="6.1.1.21"/>
    </reaction>
</comment>
<evidence type="ECO:0000256" key="6">
    <source>
        <dbReference type="ARBA" id="ARBA00022741"/>
    </source>
</evidence>
<evidence type="ECO:0000256" key="2">
    <source>
        <dbReference type="ARBA" id="ARBA00011738"/>
    </source>
</evidence>
<evidence type="ECO:0000259" key="12">
    <source>
        <dbReference type="PROSITE" id="PS50862"/>
    </source>
</evidence>
<dbReference type="SUPFAM" id="SSF55681">
    <property type="entry name" value="Class II aaRS and biotin synthetases"/>
    <property type="match status" value="1"/>
</dbReference>
<dbReference type="Gene3D" id="3.40.50.800">
    <property type="entry name" value="Anticodon-binding domain"/>
    <property type="match status" value="1"/>
</dbReference>
<dbReference type="CDD" id="cd00773">
    <property type="entry name" value="HisRS-like_core"/>
    <property type="match status" value="1"/>
</dbReference>
<keyword evidence="14" id="KW-1185">Reference proteome</keyword>
<dbReference type="EC" id="6.1.1.21" evidence="3 11"/>
<dbReference type="Gene3D" id="3.30.930.10">
    <property type="entry name" value="Bira Bifunctional Protein, Domain 2"/>
    <property type="match status" value="1"/>
</dbReference>
<dbReference type="PANTHER" id="PTHR11476:SF7">
    <property type="entry name" value="HISTIDINE--TRNA LIGASE"/>
    <property type="match status" value="1"/>
</dbReference>
<name>A0ABS2TGA1_9ACTO</name>
<evidence type="ECO:0000313" key="13">
    <source>
        <dbReference type="EMBL" id="MBM9433387.1"/>
    </source>
</evidence>
<dbReference type="Proteomes" id="UP000705983">
    <property type="component" value="Unassembled WGS sequence"/>
</dbReference>
<dbReference type="PROSITE" id="PS50862">
    <property type="entry name" value="AA_TRNA_LIGASE_II"/>
    <property type="match status" value="1"/>
</dbReference>
<evidence type="ECO:0000256" key="3">
    <source>
        <dbReference type="ARBA" id="ARBA00012815"/>
    </source>
</evidence>
<dbReference type="PANTHER" id="PTHR11476">
    <property type="entry name" value="HISTIDYL-TRNA SYNTHETASE"/>
    <property type="match status" value="1"/>
</dbReference>
<gene>
    <name evidence="13" type="ORF">JVW63_06730</name>
</gene>
<dbReference type="InterPro" id="IPR036621">
    <property type="entry name" value="Anticodon-bd_dom_sf"/>
</dbReference>
<dbReference type="RefSeq" id="WP_187996685.1">
    <property type="nucleotide sequence ID" value="NZ_JACEXG010000003.1"/>
</dbReference>
<dbReference type="Pfam" id="PF03129">
    <property type="entry name" value="HGTP_anticodon"/>
    <property type="match status" value="1"/>
</dbReference>
<dbReference type="InterPro" id="IPR004516">
    <property type="entry name" value="HisRS/HisZ"/>
</dbReference>
<keyword evidence="5" id="KW-0963">Cytoplasm</keyword>
<keyword evidence="6" id="KW-0547">Nucleotide-binding</keyword>
<protein>
    <recommendedName>
        <fullName evidence="4 11">Histidine--tRNA ligase</fullName>
        <ecNumber evidence="3 11">6.1.1.21</ecNumber>
    </recommendedName>
</protein>
<dbReference type="SUPFAM" id="SSF52954">
    <property type="entry name" value="Class II aaRS ABD-related"/>
    <property type="match status" value="1"/>
</dbReference>
<dbReference type="EMBL" id="JAFFJS010000003">
    <property type="protein sequence ID" value="MBM9433387.1"/>
    <property type="molecule type" value="Genomic_DNA"/>
</dbReference>
<keyword evidence="8" id="KW-0648">Protein biosynthesis</keyword>
<dbReference type="PIRSF" id="PIRSF001549">
    <property type="entry name" value="His-tRNA_synth"/>
    <property type="match status" value="1"/>
</dbReference>
<keyword evidence="13" id="KW-0436">Ligase</keyword>
<evidence type="ECO:0000256" key="10">
    <source>
        <dbReference type="ARBA" id="ARBA00047639"/>
    </source>
</evidence>
<evidence type="ECO:0000256" key="9">
    <source>
        <dbReference type="ARBA" id="ARBA00023146"/>
    </source>
</evidence>
<evidence type="ECO:0000256" key="7">
    <source>
        <dbReference type="ARBA" id="ARBA00022840"/>
    </source>
</evidence>
<evidence type="ECO:0000313" key="14">
    <source>
        <dbReference type="Proteomes" id="UP000705983"/>
    </source>
</evidence>
<accession>A0ABS2TGA1</accession>
<keyword evidence="9" id="KW-0030">Aminoacyl-tRNA synthetase</keyword>
<dbReference type="InterPro" id="IPR004154">
    <property type="entry name" value="Anticodon-bd"/>
</dbReference>
<sequence length="439" mass="47836">MARHFSLSGFPEWLPEQRLVEQHVLSTLQQTFELHGFSGIETRAVEPVSQLLSKGETSKEIYLLSRLQAEAGSDDAELGLHFDLTVPLARYVVENAGRLMFPFKRYQIQKVWRGERPQDGRFREFVQADVDVVGQDTLSQHHDMELPLVMVDALSKLPIPAVVVRASNRKVAQGFYEAIGLTDVEGALRAIDKLDKIGEKAVSEILVAEGATPEQARQALALAQIQGADASVADRVLALGARSELLDEGLHELVSLIEGAGELMPGAIMADLKIARGLDYYTGTVYESTMIGHEDLGSVCSGGRYDSLATDGKKTYPGVGLSIGVSRVLARVLGTPLVETSRKVPTAVLVAVMDEEHRRASDVAAMKLRARGIATEVSPSAAKFGKQIRYADRRGIPYVWFPGSPDSVKDIRSGDQVDADAGVWMPPLEDLTPTVRKLP</sequence>
<evidence type="ECO:0000256" key="1">
    <source>
        <dbReference type="ARBA" id="ARBA00008226"/>
    </source>
</evidence>
<dbReference type="NCBIfam" id="TIGR00442">
    <property type="entry name" value="hisS"/>
    <property type="match status" value="1"/>
</dbReference>
<dbReference type="GO" id="GO:0004821">
    <property type="term" value="F:histidine-tRNA ligase activity"/>
    <property type="evidence" value="ECO:0007669"/>
    <property type="project" value="UniProtKB-EC"/>
</dbReference>
<dbReference type="InterPro" id="IPR041715">
    <property type="entry name" value="HisRS-like_core"/>
</dbReference>
<evidence type="ECO:0000256" key="4">
    <source>
        <dbReference type="ARBA" id="ARBA00017399"/>
    </source>
</evidence>
<dbReference type="Pfam" id="PF13393">
    <property type="entry name" value="tRNA-synt_His"/>
    <property type="match status" value="1"/>
</dbReference>
<feature type="domain" description="Aminoacyl-transfer RNA synthetases class-II family profile" evidence="12">
    <location>
        <begin position="20"/>
        <end position="345"/>
    </location>
</feature>
<reference evidence="14" key="1">
    <citation type="submission" date="2021-02" db="EMBL/GenBank/DDBJ databases">
        <title>Leucobacter sp. CX169.</title>
        <authorList>
            <person name="Cheng Y."/>
        </authorList>
    </citation>
    <scope>NUCLEOTIDE SEQUENCE [LARGE SCALE GENOMIC DNA]</scope>
    <source>
        <strain evidence="14">JY899</strain>
    </source>
</reference>
<comment type="similarity">
    <text evidence="1">Belongs to the class-II aminoacyl-tRNA synthetase family.</text>
</comment>